<dbReference type="RefSeq" id="XP_058308284.1">
    <property type="nucleotide sequence ID" value="XM_058451746.1"/>
</dbReference>
<evidence type="ECO:0000313" key="2">
    <source>
        <dbReference type="Proteomes" id="UP001150904"/>
    </source>
</evidence>
<proteinExistence type="predicted"/>
<protein>
    <submittedName>
        <fullName evidence="1">Uncharacterized protein</fullName>
    </submittedName>
</protein>
<dbReference type="EMBL" id="JAPQKR010000012">
    <property type="protein sequence ID" value="KAJ5203805.1"/>
    <property type="molecule type" value="Genomic_DNA"/>
</dbReference>
<reference evidence="1" key="1">
    <citation type="submission" date="2022-12" db="EMBL/GenBank/DDBJ databases">
        <authorList>
            <person name="Petersen C."/>
        </authorList>
    </citation>
    <scope>NUCLEOTIDE SEQUENCE</scope>
    <source>
        <strain evidence="1">IBT 15544</strain>
    </source>
</reference>
<dbReference type="GeneID" id="83179047"/>
<reference evidence="1" key="2">
    <citation type="journal article" date="2023" name="IMA Fungus">
        <title>Comparative genomic study of the Penicillium genus elucidates a diverse pangenome and 15 lateral gene transfer events.</title>
        <authorList>
            <person name="Petersen C."/>
            <person name="Sorensen T."/>
            <person name="Nielsen M.R."/>
            <person name="Sondergaard T.E."/>
            <person name="Sorensen J.L."/>
            <person name="Fitzpatrick D.A."/>
            <person name="Frisvad J.C."/>
            <person name="Nielsen K.L."/>
        </authorList>
    </citation>
    <scope>NUCLEOTIDE SEQUENCE</scope>
    <source>
        <strain evidence="1">IBT 15544</strain>
    </source>
</reference>
<organism evidence="1 2">
    <name type="scientific">Penicillium cinerascens</name>
    <dbReference type="NCBI Taxonomy" id="70096"/>
    <lineage>
        <taxon>Eukaryota</taxon>
        <taxon>Fungi</taxon>
        <taxon>Dikarya</taxon>
        <taxon>Ascomycota</taxon>
        <taxon>Pezizomycotina</taxon>
        <taxon>Eurotiomycetes</taxon>
        <taxon>Eurotiomycetidae</taxon>
        <taxon>Eurotiales</taxon>
        <taxon>Aspergillaceae</taxon>
        <taxon>Penicillium</taxon>
    </lineage>
</organism>
<keyword evidence="2" id="KW-1185">Reference proteome</keyword>
<name>A0A9W9MLZ9_9EURO</name>
<comment type="caution">
    <text evidence="1">The sequence shown here is derived from an EMBL/GenBank/DDBJ whole genome shotgun (WGS) entry which is preliminary data.</text>
</comment>
<dbReference type="AlphaFoldDB" id="A0A9W9MLZ9"/>
<gene>
    <name evidence="1" type="ORF">N7498_004684</name>
</gene>
<accession>A0A9W9MLZ9</accession>
<evidence type="ECO:0000313" key="1">
    <source>
        <dbReference type="EMBL" id="KAJ5203805.1"/>
    </source>
</evidence>
<sequence>MVKSRLLVINALDSEFIHLYETQISSKVLRILDNLSTASSAEPNILHNYNASEAAVDVDTVVIKNLKRKYAVERGDRYMLKRKL</sequence>
<dbReference type="Proteomes" id="UP001150904">
    <property type="component" value="Unassembled WGS sequence"/>
</dbReference>
<dbReference type="OrthoDB" id="5343483at2759"/>